<protein>
    <submittedName>
        <fullName evidence="2">Uncharacterized protein</fullName>
    </submittedName>
</protein>
<reference evidence="2" key="1">
    <citation type="submission" date="2023-10" db="EMBL/GenBank/DDBJ databases">
        <title>Genome assembly of Pristionchus species.</title>
        <authorList>
            <person name="Yoshida K."/>
            <person name="Sommer R.J."/>
        </authorList>
    </citation>
    <scope>NUCLEOTIDE SEQUENCE</scope>
    <source>
        <strain evidence="2">RS5133</strain>
    </source>
</reference>
<feature type="non-terminal residue" evidence="2">
    <location>
        <position position="1"/>
    </location>
</feature>
<feature type="transmembrane region" description="Helical" evidence="1">
    <location>
        <begin position="152"/>
        <end position="173"/>
    </location>
</feature>
<organism evidence="2 3">
    <name type="scientific">Pristionchus fissidentatus</name>
    <dbReference type="NCBI Taxonomy" id="1538716"/>
    <lineage>
        <taxon>Eukaryota</taxon>
        <taxon>Metazoa</taxon>
        <taxon>Ecdysozoa</taxon>
        <taxon>Nematoda</taxon>
        <taxon>Chromadorea</taxon>
        <taxon>Rhabditida</taxon>
        <taxon>Rhabditina</taxon>
        <taxon>Diplogasteromorpha</taxon>
        <taxon>Diplogasteroidea</taxon>
        <taxon>Neodiplogasteridae</taxon>
        <taxon>Pristionchus</taxon>
    </lineage>
</organism>
<sequence>RLLFLLLLAVLAYSKKKVVKSKLKDQARFSCFTTEYRRVSAECSDNQHVCYYTRRMPRYKSDFRPHDLTGRGCDVRRNRDADSCQVYSKGLDSFVRCECGLSDCNTHYWHGFATAALHHRQVLKANKDALTGFLSVTQSAIEEARTKKYMDWYMACFNSYLLLQLYYAIVFLFKWYKFQKRAVIVRAVLVARGNQQAELLLWNSEQPEITIHNFQTSFFSKIPNDYYDYRTP</sequence>
<comment type="caution">
    <text evidence="2">The sequence shown here is derived from an EMBL/GenBank/DDBJ whole genome shotgun (WGS) entry which is preliminary data.</text>
</comment>
<evidence type="ECO:0000313" key="2">
    <source>
        <dbReference type="EMBL" id="GMT15206.1"/>
    </source>
</evidence>
<evidence type="ECO:0000313" key="3">
    <source>
        <dbReference type="Proteomes" id="UP001432322"/>
    </source>
</evidence>
<keyword evidence="1" id="KW-0472">Membrane</keyword>
<proteinExistence type="predicted"/>
<name>A0AAV5V743_9BILA</name>
<accession>A0AAV5V743</accession>
<evidence type="ECO:0000256" key="1">
    <source>
        <dbReference type="SAM" id="Phobius"/>
    </source>
</evidence>
<dbReference type="EMBL" id="BTSY01000002">
    <property type="protein sequence ID" value="GMT15206.1"/>
    <property type="molecule type" value="Genomic_DNA"/>
</dbReference>
<keyword evidence="1" id="KW-0812">Transmembrane</keyword>
<dbReference type="AlphaFoldDB" id="A0AAV5V743"/>
<keyword evidence="3" id="KW-1185">Reference proteome</keyword>
<dbReference type="Proteomes" id="UP001432322">
    <property type="component" value="Unassembled WGS sequence"/>
</dbReference>
<gene>
    <name evidence="2" type="ORF">PFISCL1PPCAC_6503</name>
</gene>
<keyword evidence="1" id="KW-1133">Transmembrane helix</keyword>